<gene>
    <name evidence="2" type="ORF">X801_09506</name>
</gene>
<evidence type="ECO:0000313" key="2">
    <source>
        <dbReference type="EMBL" id="OON14702.1"/>
    </source>
</evidence>
<accession>A0A1S8WJS3</accession>
<sequence>MQSFLPTPAKSHYVFNLRDFARVIRGVQLVPHTHLTEQEKLMRLWVHEAKAVPEDLDILELSGPV</sequence>
<dbReference type="GO" id="GO:0045505">
    <property type="term" value="F:dynein intermediate chain binding"/>
    <property type="evidence" value="ECO:0007669"/>
    <property type="project" value="InterPro"/>
</dbReference>
<dbReference type="GO" id="GO:0051959">
    <property type="term" value="F:dynein light intermediate chain binding"/>
    <property type="evidence" value="ECO:0007669"/>
    <property type="project" value="InterPro"/>
</dbReference>
<dbReference type="AlphaFoldDB" id="A0A1S8WJS3"/>
<proteinExistence type="predicted"/>
<dbReference type="Gene3D" id="1.20.920.30">
    <property type="match status" value="1"/>
</dbReference>
<dbReference type="Pfam" id="PF17857">
    <property type="entry name" value="AAA_lid_1"/>
    <property type="match status" value="1"/>
</dbReference>
<organism evidence="2 3">
    <name type="scientific">Opisthorchis viverrini</name>
    <name type="common">Southeast Asian liver fluke</name>
    <dbReference type="NCBI Taxonomy" id="6198"/>
    <lineage>
        <taxon>Eukaryota</taxon>
        <taxon>Metazoa</taxon>
        <taxon>Spiralia</taxon>
        <taxon>Lophotrochozoa</taxon>
        <taxon>Platyhelminthes</taxon>
        <taxon>Trematoda</taxon>
        <taxon>Digenea</taxon>
        <taxon>Opisthorchiida</taxon>
        <taxon>Opisthorchiata</taxon>
        <taxon>Opisthorchiidae</taxon>
        <taxon>Opisthorchis</taxon>
    </lineage>
</organism>
<dbReference type="GO" id="GO:0007018">
    <property type="term" value="P:microtubule-based movement"/>
    <property type="evidence" value="ECO:0007669"/>
    <property type="project" value="InterPro"/>
</dbReference>
<feature type="domain" description="Dynein heavy chain 3 AAA+ lid" evidence="1">
    <location>
        <begin position="3"/>
        <end position="55"/>
    </location>
</feature>
<name>A0A1S8WJS3_OPIVI</name>
<dbReference type="InterPro" id="IPR026983">
    <property type="entry name" value="DHC"/>
</dbReference>
<protein>
    <recommendedName>
        <fullName evidence="1">Dynein heavy chain 3 AAA+ lid domain-containing protein</fullName>
    </recommendedName>
</protein>
<evidence type="ECO:0000313" key="3">
    <source>
        <dbReference type="Proteomes" id="UP000243686"/>
    </source>
</evidence>
<dbReference type="EMBL" id="KV906465">
    <property type="protein sequence ID" value="OON14702.1"/>
    <property type="molecule type" value="Genomic_DNA"/>
</dbReference>
<dbReference type="PANTHER" id="PTHR22878:SF71">
    <property type="entry name" value="DYNEIN, AXONEMAL, HEAVY CHAIN 3"/>
    <property type="match status" value="1"/>
</dbReference>
<dbReference type="Proteomes" id="UP000243686">
    <property type="component" value="Unassembled WGS sequence"/>
</dbReference>
<dbReference type="GO" id="GO:0030286">
    <property type="term" value="C:dynein complex"/>
    <property type="evidence" value="ECO:0007669"/>
    <property type="project" value="InterPro"/>
</dbReference>
<evidence type="ECO:0000259" key="1">
    <source>
        <dbReference type="Pfam" id="PF17857"/>
    </source>
</evidence>
<dbReference type="InterPro" id="IPR041589">
    <property type="entry name" value="DNAH3_AAA_lid_1"/>
</dbReference>
<keyword evidence="3" id="KW-1185">Reference proteome</keyword>
<reference evidence="2 3" key="1">
    <citation type="submission" date="2015-03" db="EMBL/GenBank/DDBJ databases">
        <title>Draft genome of the nematode, Opisthorchis viverrini.</title>
        <authorList>
            <person name="Mitreva M."/>
        </authorList>
    </citation>
    <scope>NUCLEOTIDE SEQUENCE [LARGE SCALE GENOMIC DNA]</scope>
    <source>
        <strain evidence="2">Khon Kaen</strain>
    </source>
</reference>
<dbReference type="PANTHER" id="PTHR22878">
    <property type="entry name" value="DYNEIN HEAVY CHAIN 6, AXONEMAL-LIKE-RELATED"/>
    <property type="match status" value="1"/>
</dbReference>